<keyword evidence="10" id="KW-1185">Reference proteome</keyword>
<evidence type="ECO:0000256" key="7">
    <source>
        <dbReference type="ARBA" id="ARBA00038897"/>
    </source>
</evidence>
<dbReference type="AlphaFoldDB" id="A0A2K9LLJ8"/>
<protein>
    <recommendedName>
        <fullName evidence="7">D-lactate dehydrogenase (cytochrome)</fullName>
        <ecNumber evidence="7">1.1.2.4</ecNumber>
    </recommendedName>
</protein>
<dbReference type="InterPro" id="IPR004113">
    <property type="entry name" value="FAD-bd_oxidored_4_C"/>
</dbReference>
<dbReference type="OrthoDB" id="9811557at2"/>
<comment type="similarity">
    <text evidence="2">Belongs to the FAD-binding oxidoreductase/transferase type 4 family.</text>
</comment>
<dbReference type="Proteomes" id="UP000235116">
    <property type="component" value="Chromosome"/>
</dbReference>
<dbReference type="Pfam" id="PF02913">
    <property type="entry name" value="FAD-oxidase_C"/>
    <property type="match status" value="1"/>
</dbReference>
<dbReference type="InterPro" id="IPR006094">
    <property type="entry name" value="Oxid_FAD_bind_N"/>
</dbReference>
<keyword evidence="6" id="KW-0560">Oxidoreductase</keyword>
<gene>
    <name evidence="9" type="ORF">Kalk_07920</name>
</gene>
<dbReference type="SUPFAM" id="SSF55103">
    <property type="entry name" value="FAD-linked oxidases, C-terminal domain"/>
    <property type="match status" value="1"/>
</dbReference>
<evidence type="ECO:0000256" key="1">
    <source>
        <dbReference type="ARBA" id="ARBA00001974"/>
    </source>
</evidence>
<keyword evidence="5" id="KW-0809">Transit peptide</keyword>
<evidence type="ECO:0000313" key="10">
    <source>
        <dbReference type="Proteomes" id="UP000235116"/>
    </source>
</evidence>
<dbReference type="InterPro" id="IPR036318">
    <property type="entry name" value="FAD-bd_PCMH-like_sf"/>
</dbReference>
<evidence type="ECO:0000256" key="5">
    <source>
        <dbReference type="ARBA" id="ARBA00022946"/>
    </source>
</evidence>
<dbReference type="Gene3D" id="3.30.465.10">
    <property type="match status" value="1"/>
</dbReference>
<evidence type="ECO:0000256" key="3">
    <source>
        <dbReference type="ARBA" id="ARBA00022630"/>
    </source>
</evidence>
<dbReference type="GO" id="GO:0004458">
    <property type="term" value="F:D-lactate dehydrogenase (cytochrome) activity"/>
    <property type="evidence" value="ECO:0007669"/>
    <property type="project" value="UniProtKB-EC"/>
</dbReference>
<dbReference type="InterPro" id="IPR016166">
    <property type="entry name" value="FAD-bd_PCMH"/>
</dbReference>
<dbReference type="InterPro" id="IPR016169">
    <property type="entry name" value="FAD-bd_PCMH_sub2"/>
</dbReference>
<evidence type="ECO:0000259" key="8">
    <source>
        <dbReference type="PROSITE" id="PS51387"/>
    </source>
</evidence>
<dbReference type="PROSITE" id="PS51387">
    <property type="entry name" value="FAD_PCMH"/>
    <property type="match status" value="1"/>
</dbReference>
<reference evidence="10" key="1">
    <citation type="submission" date="2017-08" db="EMBL/GenBank/DDBJ databases">
        <title>Direct submision.</title>
        <authorList>
            <person name="Kim S.-J."/>
            <person name="Rhee S.-K."/>
        </authorList>
    </citation>
    <scope>NUCLEOTIDE SEQUENCE [LARGE SCALE GENOMIC DNA]</scope>
    <source>
        <strain evidence="10">GI5</strain>
    </source>
</reference>
<evidence type="ECO:0000256" key="4">
    <source>
        <dbReference type="ARBA" id="ARBA00022827"/>
    </source>
</evidence>
<sequence>MTTQIQPQPLAPSLLDALNILLGQRLCTHHTVLLQHGHGESHHQPAPPAAIAYVNSADELTEIARLCHQHRTPMTAFGAGTSVEGQLQCVAGGLCIDFSQMNRIIEVNEADLNCAVEPGVTREQLNLHLRDKGLFFPVDPGANATLGGMVATGASGTTTVRYGGMKHNVLSLNAVLANGEPIVTGTAARKSSAGYNLTELIIGSEGTLALITEIRLKLYGIPEHVLAARIQFPSVHQAVSSVMDMMQHGLPVARLELLDEFALKAVNQYCGSQYPQQPTLFIEFHGSSTSTQEHAQQAQYICQEYGGSDFAWASTEADKKRMWHARHNAYYAALAQVPNGQGWVTDVCVPISHLAQCIEDTRQDLSDQGLDIPIVGHVGDGNFHLLFSIPPDNHTLLRQALDINQRLIQRALAAGGTCTGEHGIGLGKKHYLQQEKGESTITIMKGIKQTFDPLNLLNPGKIF</sequence>
<name>A0A2K9LLJ8_9GAMM</name>
<dbReference type="InterPro" id="IPR016171">
    <property type="entry name" value="Vanillyl_alc_oxidase_C-sub2"/>
</dbReference>
<evidence type="ECO:0000256" key="2">
    <source>
        <dbReference type="ARBA" id="ARBA00008000"/>
    </source>
</evidence>
<dbReference type="RefSeq" id="WP_101893681.1">
    <property type="nucleotide sequence ID" value="NZ_CP022684.1"/>
</dbReference>
<organism evidence="9 10">
    <name type="scientific">Ketobacter alkanivorans</name>
    <dbReference type="NCBI Taxonomy" id="1917421"/>
    <lineage>
        <taxon>Bacteria</taxon>
        <taxon>Pseudomonadati</taxon>
        <taxon>Pseudomonadota</taxon>
        <taxon>Gammaproteobacteria</taxon>
        <taxon>Pseudomonadales</taxon>
        <taxon>Ketobacteraceae</taxon>
        <taxon>Ketobacter</taxon>
    </lineage>
</organism>
<dbReference type="EC" id="1.1.2.4" evidence="7"/>
<dbReference type="GO" id="GO:0008720">
    <property type="term" value="F:D-lactate dehydrogenase (NAD+) activity"/>
    <property type="evidence" value="ECO:0007669"/>
    <property type="project" value="TreeGrafter"/>
</dbReference>
<dbReference type="Gene3D" id="1.10.45.10">
    <property type="entry name" value="Vanillyl-alcohol Oxidase, Chain A, domain 4"/>
    <property type="match status" value="1"/>
</dbReference>
<evidence type="ECO:0000256" key="6">
    <source>
        <dbReference type="ARBA" id="ARBA00023002"/>
    </source>
</evidence>
<keyword evidence="3" id="KW-0285">Flavoprotein</keyword>
<dbReference type="GO" id="GO:0071949">
    <property type="term" value="F:FAD binding"/>
    <property type="evidence" value="ECO:0007669"/>
    <property type="project" value="InterPro"/>
</dbReference>
<accession>A0A2K9LLJ8</accession>
<feature type="domain" description="FAD-binding PCMH-type" evidence="8">
    <location>
        <begin position="44"/>
        <end position="221"/>
    </location>
</feature>
<dbReference type="FunFam" id="3.30.70.2740:FF:000001">
    <property type="entry name" value="D-lactate dehydrogenase mitochondrial"/>
    <property type="match status" value="1"/>
</dbReference>
<dbReference type="PANTHER" id="PTHR11748:SF111">
    <property type="entry name" value="D-LACTATE DEHYDROGENASE, MITOCHONDRIAL-RELATED"/>
    <property type="match status" value="1"/>
</dbReference>
<evidence type="ECO:0000313" key="9">
    <source>
        <dbReference type="EMBL" id="AUM12345.1"/>
    </source>
</evidence>
<dbReference type="FunFam" id="3.30.465.10:FF:000016">
    <property type="entry name" value="probable D-lactate dehydrogenase, mitochondrial"/>
    <property type="match status" value="1"/>
</dbReference>
<dbReference type="KEGG" id="kak:Kalk_07920"/>
<dbReference type="Pfam" id="PF01565">
    <property type="entry name" value="FAD_binding_4"/>
    <property type="match status" value="1"/>
</dbReference>
<dbReference type="SUPFAM" id="SSF56176">
    <property type="entry name" value="FAD-binding/transporter-associated domain-like"/>
    <property type="match status" value="1"/>
</dbReference>
<comment type="cofactor">
    <cofactor evidence="1">
        <name>FAD</name>
        <dbReference type="ChEBI" id="CHEBI:57692"/>
    </cofactor>
</comment>
<keyword evidence="4" id="KW-0274">FAD</keyword>
<dbReference type="Gene3D" id="3.30.70.2740">
    <property type="match status" value="1"/>
</dbReference>
<proteinExistence type="inferred from homology"/>
<dbReference type="EMBL" id="CP022684">
    <property type="protein sequence ID" value="AUM12345.1"/>
    <property type="molecule type" value="Genomic_DNA"/>
</dbReference>
<dbReference type="GO" id="GO:1903457">
    <property type="term" value="P:lactate catabolic process"/>
    <property type="evidence" value="ECO:0007669"/>
    <property type="project" value="TreeGrafter"/>
</dbReference>
<dbReference type="FunFam" id="1.10.45.10:FF:000001">
    <property type="entry name" value="D-lactate dehydrogenase mitochondrial"/>
    <property type="match status" value="1"/>
</dbReference>
<dbReference type="InterPro" id="IPR016164">
    <property type="entry name" value="FAD-linked_Oxase-like_C"/>
</dbReference>
<dbReference type="PANTHER" id="PTHR11748">
    <property type="entry name" value="D-LACTATE DEHYDROGENASE"/>
    <property type="match status" value="1"/>
</dbReference>